<sequence>MTGHTDTFTPAECRAVDTIVCLHDALREAAGTRRHFRAGSQGEMQDYIATLARCMDTVEADPRLLTELGRRQLVKLNLCGPVGGLDEAALLEFYREPDNLRGAGLAVLRECGVTLRSWQDGCDDLIASRRTPPN</sequence>
<dbReference type="EMBL" id="JAYLVJ010000044">
    <property type="protein sequence ID" value="MEO1757908.1"/>
    <property type="molecule type" value="Genomic_DNA"/>
</dbReference>
<evidence type="ECO:0000313" key="3">
    <source>
        <dbReference type="Proteomes" id="UP000509548"/>
    </source>
</evidence>
<dbReference type="RefSeq" id="WP_107203990.1">
    <property type="nucleotide sequence ID" value="NZ_CP015959.1"/>
</dbReference>
<accession>A0A9Q6S6N2</accession>
<evidence type="ECO:0000313" key="1">
    <source>
        <dbReference type="EMBL" id="MEO1757908.1"/>
    </source>
</evidence>
<proteinExistence type="predicted"/>
<dbReference type="AlphaFoldDB" id="A0A9Q6S6N2"/>
<organism evidence="2 3">
    <name type="scientific">Paraburkholderia caribensis</name>
    <dbReference type="NCBI Taxonomy" id="75105"/>
    <lineage>
        <taxon>Bacteria</taxon>
        <taxon>Pseudomonadati</taxon>
        <taxon>Pseudomonadota</taxon>
        <taxon>Betaproteobacteria</taxon>
        <taxon>Burkholderiales</taxon>
        <taxon>Burkholderiaceae</taxon>
        <taxon>Paraburkholderia</taxon>
    </lineage>
</organism>
<reference evidence="1 4" key="3">
    <citation type="submission" date="2024-01" db="EMBL/GenBank/DDBJ databases">
        <title>The diversity of rhizobia nodulating Mimosa spp. in eleven states of Brazil covering several biomes is determined by host plant, location, and edaphic factors.</title>
        <authorList>
            <person name="Rouws L."/>
            <person name="Barauna A."/>
            <person name="Beukes C."/>
            <person name="De Faria S.M."/>
            <person name="Gross E."/>
            <person name="Dos Reis Junior F.B."/>
            <person name="Simon M."/>
            <person name="Maluk M."/>
            <person name="Odee D.W."/>
            <person name="Kenicer G."/>
            <person name="Young J.P.W."/>
            <person name="Reis V.M."/>
            <person name="Zilli J."/>
            <person name="James E.K."/>
        </authorList>
    </citation>
    <scope>NUCLEOTIDE SEQUENCE [LARGE SCALE GENOMIC DNA]</scope>
    <source>
        <strain evidence="1 4">JHI1651</strain>
    </source>
</reference>
<reference evidence="2" key="2">
    <citation type="submission" date="2016-06" db="EMBL/GenBank/DDBJ databases">
        <authorList>
            <person name="Huang P."/>
            <person name="Jiang X."/>
            <person name="Liu X."/>
        </authorList>
    </citation>
    <scope>NUCLEOTIDE SEQUENCE</scope>
    <source>
        <strain evidence="2">852011</strain>
    </source>
</reference>
<dbReference type="Proteomes" id="UP001462961">
    <property type="component" value="Unassembled WGS sequence"/>
</dbReference>
<dbReference type="EMBL" id="CP015959">
    <property type="protein sequence ID" value="QLB65503.1"/>
    <property type="molecule type" value="Genomic_DNA"/>
</dbReference>
<protein>
    <submittedName>
        <fullName evidence="2">Uncharacterized protein</fullName>
    </submittedName>
</protein>
<dbReference type="Proteomes" id="UP000509548">
    <property type="component" value="Chromosome 2"/>
</dbReference>
<evidence type="ECO:0000313" key="4">
    <source>
        <dbReference type="Proteomes" id="UP001462961"/>
    </source>
</evidence>
<keyword evidence="4" id="KW-1185">Reference proteome</keyword>
<evidence type="ECO:0000313" key="2">
    <source>
        <dbReference type="EMBL" id="QLB65503.1"/>
    </source>
</evidence>
<name>A0A9Q6S6N2_9BURK</name>
<gene>
    <name evidence="2" type="ORF">A9O66_24310</name>
    <name evidence="1" type="ORF">VOI32_28715</name>
</gene>
<reference evidence="2 3" key="1">
    <citation type="journal article" date="2014" name="Genome Announc.">
        <title>Draft Genome Sequence of the Haloacid-Degrading Burkholderia caribensis Strain MBA4.</title>
        <authorList>
            <person name="Pan Y."/>
            <person name="Kong K.F."/>
            <person name="Tsang J.S."/>
        </authorList>
    </citation>
    <scope>NUCLEOTIDE SEQUENCE [LARGE SCALE GENOMIC DNA]</scope>
    <source>
        <strain evidence="2 3">852011</strain>
    </source>
</reference>